<protein>
    <recommendedName>
        <fullName evidence="1">DUF6900 domain-containing protein</fullName>
    </recommendedName>
</protein>
<keyword evidence="3" id="KW-1185">Reference proteome</keyword>
<feature type="domain" description="DUF6900" evidence="1">
    <location>
        <begin position="17"/>
        <end position="67"/>
    </location>
</feature>
<dbReference type="EMBL" id="VJOL01000061">
    <property type="protein sequence ID" value="TSE28131.1"/>
    <property type="molecule type" value="Genomic_DNA"/>
</dbReference>
<evidence type="ECO:0000313" key="3">
    <source>
        <dbReference type="Proteomes" id="UP000318542"/>
    </source>
</evidence>
<sequence length="84" mass="8974">MRKTTTKATATKAAQQLDQLLARIALDHLFIETLATRNSDSLDFHDVSVWGVKSALMAAYQAGLTAGQNATSKATDQPAQQQAA</sequence>
<dbReference type="Pfam" id="PF21841">
    <property type="entry name" value="DUF6900"/>
    <property type="match status" value="1"/>
</dbReference>
<gene>
    <name evidence="2" type="ORF">Tther_02331</name>
</gene>
<accession>A0A554WX40</accession>
<reference evidence="2 3" key="1">
    <citation type="submission" date="2019-07" db="EMBL/GenBank/DDBJ databases">
        <title>Tepidimonas thermarum AA-1 draft genome.</title>
        <authorList>
            <person name="Da Costa M.S."/>
            <person name="Froufe H.J.C."/>
            <person name="Egas C."/>
            <person name="Albuquerque L."/>
        </authorList>
    </citation>
    <scope>NUCLEOTIDE SEQUENCE [LARGE SCALE GENOMIC DNA]</scope>
    <source>
        <strain evidence="2 3">AA-1</strain>
    </source>
</reference>
<proteinExistence type="predicted"/>
<dbReference type="AlphaFoldDB" id="A0A554WX40"/>
<comment type="caution">
    <text evidence="2">The sequence shown here is derived from an EMBL/GenBank/DDBJ whole genome shotgun (WGS) entry which is preliminary data.</text>
</comment>
<dbReference type="OrthoDB" id="7067229at2"/>
<dbReference type="Proteomes" id="UP000318542">
    <property type="component" value="Unassembled WGS sequence"/>
</dbReference>
<evidence type="ECO:0000313" key="2">
    <source>
        <dbReference type="EMBL" id="TSE28131.1"/>
    </source>
</evidence>
<name>A0A554WX40_9BURK</name>
<evidence type="ECO:0000259" key="1">
    <source>
        <dbReference type="Pfam" id="PF21841"/>
    </source>
</evidence>
<organism evidence="2 3">
    <name type="scientific">Tepidimonas thermarum</name>
    <dbReference type="NCBI Taxonomy" id="335431"/>
    <lineage>
        <taxon>Bacteria</taxon>
        <taxon>Pseudomonadati</taxon>
        <taxon>Pseudomonadota</taxon>
        <taxon>Betaproteobacteria</taxon>
        <taxon>Burkholderiales</taxon>
        <taxon>Tepidimonas</taxon>
    </lineage>
</organism>
<dbReference type="RefSeq" id="WP_143904090.1">
    <property type="nucleotide sequence ID" value="NZ_VJOL01000061.1"/>
</dbReference>
<dbReference type="InterPro" id="IPR054195">
    <property type="entry name" value="DUF6900"/>
</dbReference>